<dbReference type="Proteomes" id="UP000784294">
    <property type="component" value="Unassembled WGS sequence"/>
</dbReference>
<evidence type="ECO:0000313" key="1">
    <source>
        <dbReference type="EMBL" id="VEL36820.1"/>
    </source>
</evidence>
<organism evidence="1 2">
    <name type="scientific">Protopolystoma xenopodis</name>
    <dbReference type="NCBI Taxonomy" id="117903"/>
    <lineage>
        <taxon>Eukaryota</taxon>
        <taxon>Metazoa</taxon>
        <taxon>Spiralia</taxon>
        <taxon>Lophotrochozoa</taxon>
        <taxon>Platyhelminthes</taxon>
        <taxon>Monogenea</taxon>
        <taxon>Polyopisthocotylea</taxon>
        <taxon>Polystomatidea</taxon>
        <taxon>Polystomatidae</taxon>
        <taxon>Protopolystoma</taxon>
    </lineage>
</organism>
<sequence>MYKQDAISRKRRPMVNPITLPSTAQTAIVSSISSISNPKTAILNVTDGPSQSDSSATTTTFSATKENAVEVDETNEVKPLADKTGVRQNIGLGLGLLDDASTSDEDRDLESDRYVSMHTPLSANLDWAAHVYARGSEFGHTLGPMPSFPGGGLFRIDSNSRTGCTAFEEWTGHSVLTASTDQASVDDGIANSLLASSSSSSHSHSLEQPIFVLGCAFLLFP</sequence>
<proteinExistence type="predicted"/>
<name>A0A3S5CTZ7_9PLAT</name>
<protein>
    <submittedName>
        <fullName evidence="1">Uncharacterized protein</fullName>
    </submittedName>
</protein>
<keyword evidence="2" id="KW-1185">Reference proteome</keyword>
<evidence type="ECO:0000313" key="2">
    <source>
        <dbReference type="Proteomes" id="UP000784294"/>
    </source>
</evidence>
<accession>A0A3S5CTZ7</accession>
<dbReference type="AlphaFoldDB" id="A0A3S5CTZ7"/>
<dbReference type="EMBL" id="CAAALY010253263">
    <property type="protein sequence ID" value="VEL36820.1"/>
    <property type="molecule type" value="Genomic_DNA"/>
</dbReference>
<reference evidence="1" key="1">
    <citation type="submission" date="2018-11" db="EMBL/GenBank/DDBJ databases">
        <authorList>
            <consortium name="Pathogen Informatics"/>
        </authorList>
    </citation>
    <scope>NUCLEOTIDE SEQUENCE</scope>
</reference>
<comment type="caution">
    <text evidence="1">The sequence shown here is derived from an EMBL/GenBank/DDBJ whole genome shotgun (WGS) entry which is preliminary data.</text>
</comment>
<gene>
    <name evidence="1" type="ORF">PXEA_LOCUS30260</name>
</gene>